<reference evidence="4 5" key="1">
    <citation type="journal article" date="2024" name="IMA Fungus">
        <title>IMA Genome - F19 : A genome assembly and annotation guide to empower mycologists, including annotated draft genome sequences of Ceratocystis pirilliformis, Diaporthe australafricana, Fusarium ophioides, Paecilomyces lecythidis, and Sporothrix stenoceras.</title>
        <authorList>
            <person name="Aylward J."/>
            <person name="Wilson A.M."/>
            <person name="Visagie C.M."/>
            <person name="Spraker J."/>
            <person name="Barnes I."/>
            <person name="Buitendag C."/>
            <person name="Ceriani C."/>
            <person name="Del Mar Angel L."/>
            <person name="du Plessis D."/>
            <person name="Fuchs T."/>
            <person name="Gasser K."/>
            <person name="Kramer D."/>
            <person name="Li W."/>
            <person name="Munsamy K."/>
            <person name="Piso A."/>
            <person name="Price J.L."/>
            <person name="Sonnekus B."/>
            <person name="Thomas C."/>
            <person name="van der Nest A."/>
            <person name="van Dijk A."/>
            <person name="van Heerden A."/>
            <person name="van Vuuren N."/>
            <person name="Yilmaz N."/>
            <person name="Duong T.A."/>
            <person name="van der Merwe N.A."/>
            <person name="Wingfield M.J."/>
            <person name="Wingfield B.D."/>
        </authorList>
    </citation>
    <scope>NUCLEOTIDE SEQUENCE [LARGE SCALE GENOMIC DNA]</scope>
    <source>
        <strain evidence="4 5">CMW 5346</strain>
    </source>
</reference>
<gene>
    <name evidence="4" type="ORF">Sste5346_005053</name>
</gene>
<dbReference type="SMART" id="SM00882">
    <property type="entry name" value="CoA_trans"/>
    <property type="match status" value="2"/>
</dbReference>
<name>A0ABR3Z8V6_9PEZI</name>
<dbReference type="SUPFAM" id="SSF56176">
    <property type="entry name" value="FAD-binding/transporter-associated domain-like"/>
    <property type="match status" value="1"/>
</dbReference>
<dbReference type="PANTHER" id="PTHR13707">
    <property type="entry name" value="KETOACID-COENZYME A TRANSFERASE"/>
    <property type="match status" value="1"/>
</dbReference>
<evidence type="ECO:0000313" key="5">
    <source>
        <dbReference type="Proteomes" id="UP001583186"/>
    </source>
</evidence>
<dbReference type="PANTHER" id="PTHR13707:SF60">
    <property type="entry name" value="ACETATE COA-TRANSFERASE SUBUNIT ALPHA"/>
    <property type="match status" value="1"/>
</dbReference>
<dbReference type="InterPro" id="IPR012792">
    <property type="entry name" value="3-oxoacid_CoA-transf_A"/>
</dbReference>
<evidence type="ECO:0000256" key="2">
    <source>
        <dbReference type="SAM" id="MobiDB-lite"/>
    </source>
</evidence>
<proteinExistence type="predicted"/>
<dbReference type="EMBL" id="JAWCUI010000025">
    <property type="protein sequence ID" value="KAL1895954.1"/>
    <property type="molecule type" value="Genomic_DNA"/>
</dbReference>
<organism evidence="4 5">
    <name type="scientific">Sporothrix stenoceras</name>
    <dbReference type="NCBI Taxonomy" id="5173"/>
    <lineage>
        <taxon>Eukaryota</taxon>
        <taxon>Fungi</taxon>
        <taxon>Dikarya</taxon>
        <taxon>Ascomycota</taxon>
        <taxon>Pezizomycotina</taxon>
        <taxon>Sordariomycetes</taxon>
        <taxon>Sordariomycetidae</taxon>
        <taxon>Ophiostomatales</taxon>
        <taxon>Ophiostomataceae</taxon>
        <taxon>Sporothrix</taxon>
    </lineage>
</organism>
<dbReference type="InterPro" id="IPR016166">
    <property type="entry name" value="FAD-bd_PCMH"/>
</dbReference>
<evidence type="ECO:0000256" key="1">
    <source>
        <dbReference type="ARBA" id="ARBA00022679"/>
    </source>
</evidence>
<dbReference type="NCBIfam" id="TIGR02429">
    <property type="entry name" value="pcaI_scoA_fam"/>
    <property type="match status" value="1"/>
</dbReference>
<sequence>MARALFRFVASSPRQTVRGGSMTTASGGILTKPSTPQIARLTTSTRPNSARTVTRLTTRHDRRAFQKDATAVPPPTRGANKVYKNADDAVADIPSGSVILSAGFGLSGVAETLIGALHRRGPESLHSLTAVSNNAGVEGKGGLAVLTEAGQIDRLVISYLGNNKGLEKKYLTGKIAVELCPQGTLAERIRAAGSGIPAFFTPTGAHSLLQEGEIPVRLNPDGGVAERGRVRETRVFDGRTFLMEPALPGDVAILRAHKVDRAGNCIFRYSTKAFGPLMGKAAKLTIVEAENIVELGEIDAGEVDLAGIYVDRIVPATVPSKIDILKTRERETEKNAPLDATKTPNPAVEKRLRIARRAAKELRPGFYVNLGVGIPTLAPSFLPVDEKVWIQSENGILGMGPYPLPEEVDPDIVNAGKETVTLVLGASTFDSSESFGMIRGGHVDVSILGALQVSATGDLANYMIPGKVFKGMGGAMDLVSNPDKTKIVVATEHVAKDGSSKIVQDCSLPLTGARVVSTIITDLCVFEVDRSGGSGLTLTELAPGVTADNVRKHTDATFTVAESLKQMDTRRSQRRADNTVDTSKLDRVLKIDVDKRTALVEPNVPMDALVAATVIKGLVPLVVMEFPGITVGGGFSGTSGESSLFRNGPFDATVNWIEIVLGNGKLVRASRMDGENTDLFWGAASAFGTLGVVTLLEAQLQEAKPYVRLSYTLQNTVHGSQNQIEDEIAKVQVAYVDGIMFFRKSTVVCSGVFADSVPQGEVTSQFSRAYDPWFYVHVRRMLKRLAKAPNKTITEYVPLVDYLFRYDRGGFWVAKYSFNYFLVPFNRVTRYLLNPFMHTRTMYRALHESGLADFYMVQDVGVPYKKVNEFVNWLDSTLEIFPLWLCPLLLARNSSDAEHGLHSGFARLSKDGPDGRLMNFGVWGPLKSGLSDYGSFVHANRLLEEKVHELGGKKWLYAHAYYTEDEFWAH</sequence>
<dbReference type="InterPro" id="IPR037171">
    <property type="entry name" value="NagB/RpiA_transferase-like"/>
</dbReference>
<evidence type="ECO:0000259" key="3">
    <source>
        <dbReference type="PROSITE" id="PS51387"/>
    </source>
</evidence>
<dbReference type="NCBIfam" id="TIGR02428">
    <property type="entry name" value="pcaJ_scoB_fam"/>
    <property type="match status" value="1"/>
</dbReference>
<feature type="region of interest" description="Disordered" evidence="2">
    <location>
        <begin position="62"/>
        <end position="81"/>
    </location>
</feature>
<dbReference type="Proteomes" id="UP001583186">
    <property type="component" value="Unassembled WGS sequence"/>
</dbReference>
<dbReference type="InterPro" id="IPR036318">
    <property type="entry name" value="FAD-bd_PCMH-like_sf"/>
</dbReference>
<evidence type="ECO:0000313" key="4">
    <source>
        <dbReference type="EMBL" id="KAL1895954.1"/>
    </source>
</evidence>
<dbReference type="InterPro" id="IPR016169">
    <property type="entry name" value="FAD-bd_PCMH_sub2"/>
</dbReference>
<dbReference type="SUPFAM" id="SSF100950">
    <property type="entry name" value="NagB/RpiA/CoA transferase-like"/>
    <property type="match status" value="2"/>
</dbReference>
<accession>A0ABR3Z8V6</accession>
<dbReference type="InterPro" id="IPR006094">
    <property type="entry name" value="Oxid_FAD_bind_N"/>
</dbReference>
<dbReference type="InterPro" id="IPR012791">
    <property type="entry name" value="3-oxoacid_CoA-transf_B"/>
</dbReference>
<feature type="domain" description="FAD-binding PCMH-type" evidence="3">
    <location>
        <begin position="518"/>
        <end position="703"/>
    </location>
</feature>
<dbReference type="Gene3D" id="3.40.1080.10">
    <property type="entry name" value="Glutaconate Coenzyme A-transferase"/>
    <property type="match status" value="2"/>
</dbReference>
<dbReference type="Pfam" id="PF01144">
    <property type="entry name" value="CoA_trans"/>
    <property type="match status" value="2"/>
</dbReference>
<dbReference type="Pfam" id="PF01565">
    <property type="entry name" value="FAD_binding_4"/>
    <property type="match status" value="1"/>
</dbReference>
<dbReference type="Gene3D" id="3.30.465.10">
    <property type="match status" value="1"/>
</dbReference>
<keyword evidence="5" id="KW-1185">Reference proteome</keyword>
<dbReference type="InterPro" id="IPR004165">
    <property type="entry name" value="CoA_trans_fam_I"/>
</dbReference>
<dbReference type="PROSITE" id="PS51387">
    <property type="entry name" value="FAD_PCMH"/>
    <property type="match status" value="1"/>
</dbReference>
<protein>
    <recommendedName>
        <fullName evidence="3">FAD-binding PCMH-type domain-containing protein</fullName>
    </recommendedName>
</protein>
<keyword evidence="1" id="KW-0808">Transferase</keyword>
<comment type="caution">
    <text evidence="4">The sequence shown here is derived from an EMBL/GenBank/DDBJ whole genome shotgun (WGS) entry which is preliminary data.</text>
</comment>